<keyword evidence="4" id="KW-0051">Antiviral defense</keyword>
<dbReference type="EMBL" id="BHZE01000014">
    <property type="protein sequence ID" value="GCD78001.1"/>
    <property type="molecule type" value="Genomic_DNA"/>
</dbReference>
<keyword evidence="7" id="KW-1185">Reference proteome</keyword>
<protein>
    <recommendedName>
        <fullName evidence="5">CRISPR type III-B/RAMP module-associated protein Cmr5</fullName>
    </recommendedName>
</protein>
<evidence type="ECO:0000313" key="6">
    <source>
        <dbReference type="EMBL" id="GCD78001.1"/>
    </source>
</evidence>
<sequence length="93" mass="10559">MPNNLSTMKSIAQARAKFAWECASKYNSLETDSEEDKKRKKKAKDEYSAIVDKVPTYIKTNGLLNTLAFLYSKKGSGKNGEVLKNIREWLTHS</sequence>
<reference evidence="6 7" key="1">
    <citation type="submission" date="2018-11" db="EMBL/GenBank/DDBJ databases">
        <title>Schleiferia aggregans sp. nov., a moderately thermophilic heterotrophic bacterium isolated from microbial mats at a terrestrial hot spring.</title>
        <authorList>
            <person name="Iino T."/>
            <person name="Ohkuma M."/>
            <person name="Haruta S."/>
        </authorList>
    </citation>
    <scope>NUCLEOTIDE SEQUENCE [LARGE SCALE GENOMIC DNA]</scope>
    <source>
        <strain evidence="6 7">LA</strain>
    </source>
</reference>
<evidence type="ECO:0000256" key="1">
    <source>
        <dbReference type="ARBA" id="ARBA00004496"/>
    </source>
</evidence>
<name>A0A401XLX0_9FLAO</name>
<proteinExistence type="inferred from homology"/>
<accession>A0A401XLX0</accession>
<dbReference type="SUPFAM" id="SSF158568">
    <property type="entry name" value="AF1862-like"/>
    <property type="match status" value="1"/>
</dbReference>
<dbReference type="AlphaFoldDB" id="A0A401XLX0"/>
<dbReference type="Proteomes" id="UP000286715">
    <property type="component" value="Unassembled WGS sequence"/>
</dbReference>
<dbReference type="InterPro" id="IPR010160">
    <property type="entry name" value="CRISPR-assoc_prot_Cmr5"/>
</dbReference>
<dbReference type="GO" id="GO:0005737">
    <property type="term" value="C:cytoplasm"/>
    <property type="evidence" value="ECO:0007669"/>
    <property type="project" value="UniProtKB-SubCell"/>
</dbReference>
<dbReference type="Gene3D" id="1.10.520.30">
    <property type="entry name" value="AF1862-like domain"/>
    <property type="match status" value="1"/>
</dbReference>
<dbReference type="InterPro" id="IPR023101">
    <property type="entry name" value="AF1862-like_dom_sf"/>
</dbReference>
<evidence type="ECO:0000313" key="7">
    <source>
        <dbReference type="Proteomes" id="UP000286715"/>
    </source>
</evidence>
<organism evidence="6 7">
    <name type="scientific">Thermaurantimonas aggregans</name>
    <dbReference type="NCBI Taxonomy" id="2173829"/>
    <lineage>
        <taxon>Bacteria</taxon>
        <taxon>Pseudomonadati</taxon>
        <taxon>Bacteroidota</taxon>
        <taxon>Flavobacteriia</taxon>
        <taxon>Flavobacteriales</taxon>
        <taxon>Schleiferiaceae</taxon>
        <taxon>Thermaurantimonas</taxon>
    </lineage>
</organism>
<evidence type="ECO:0000256" key="3">
    <source>
        <dbReference type="ARBA" id="ARBA00022490"/>
    </source>
</evidence>
<gene>
    <name evidence="6" type="ORF">JCM31826_14830</name>
</gene>
<evidence type="ECO:0000256" key="4">
    <source>
        <dbReference type="ARBA" id="ARBA00023118"/>
    </source>
</evidence>
<comment type="caution">
    <text evidence="6">The sequence shown here is derived from an EMBL/GenBank/DDBJ whole genome shotgun (WGS) entry which is preliminary data.</text>
</comment>
<evidence type="ECO:0000256" key="5">
    <source>
        <dbReference type="ARBA" id="ARBA00030001"/>
    </source>
</evidence>
<comment type="subcellular location">
    <subcellularLocation>
        <location evidence="1">Cytoplasm</location>
    </subcellularLocation>
</comment>
<keyword evidence="3" id="KW-0963">Cytoplasm</keyword>
<comment type="similarity">
    <text evidence="2">Belongs to the CRISPR system Cmr5 family.</text>
</comment>
<dbReference type="NCBIfam" id="TIGR01881">
    <property type="entry name" value="cas_Cmr5"/>
    <property type="match status" value="1"/>
</dbReference>
<dbReference type="Pfam" id="PF09701">
    <property type="entry name" value="Cas_Cmr5"/>
    <property type="match status" value="1"/>
</dbReference>
<evidence type="ECO:0000256" key="2">
    <source>
        <dbReference type="ARBA" id="ARBA00006161"/>
    </source>
</evidence>
<dbReference type="GO" id="GO:0051607">
    <property type="term" value="P:defense response to virus"/>
    <property type="evidence" value="ECO:0007669"/>
    <property type="project" value="UniProtKB-KW"/>
</dbReference>